<reference evidence="1 2" key="1">
    <citation type="submission" date="2015-09" db="EMBL/GenBank/DDBJ databases">
        <authorList>
            <consortium name="Pathogen Informatics"/>
        </authorList>
    </citation>
    <scope>NUCLEOTIDE SEQUENCE [LARGE SCALE GENOMIC DNA]</scope>
    <source>
        <strain evidence="1 2">2789STDY5834875</strain>
    </source>
</reference>
<evidence type="ECO:0000313" key="2">
    <source>
        <dbReference type="Proteomes" id="UP000095621"/>
    </source>
</evidence>
<sequence length="58" mass="6653">MTWKTIEAAREIRQWTTQIVIPTVAVGVAIAVTPELREPVVDTYRTVKEKIKSKICRK</sequence>
<gene>
    <name evidence="1" type="ORF">ERS852490_01461</name>
</gene>
<evidence type="ECO:0000313" key="1">
    <source>
        <dbReference type="EMBL" id="CUQ77237.1"/>
    </source>
</evidence>
<accession>A0A174YUM4</accession>
<protein>
    <submittedName>
        <fullName evidence="1">Uncharacterized protein</fullName>
    </submittedName>
</protein>
<dbReference type="EMBL" id="CZBU01000003">
    <property type="protein sequence ID" value="CUQ77237.1"/>
    <property type="molecule type" value="Genomic_DNA"/>
</dbReference>
<proteinExistence type="predicted"/>
<dbReference type="RefSeq" id="WP_156327302.1">
    <property type="nucleotide sequence ID" value="NZ_CZBU01000003.1"/>
</dbReference>
<organism evidence="1 2">
    <name type="scientific">Lachnospira eligens</name>
    <dbReference type="NCBI Taxonomy" id="39485"/>
    <lineage>
        <taxon>Bacteria</taxon>
        <taxon>Bacillati</taxon>
        <taxon>Bacillota</taxon>
        <taxon>Clostridia</taxon>
        <taxon>Lachnospirales</taxon>
        <taxon>Lachnospiraceae</taxon>
        <taxon>Lachnospira</taxon>
    </lineage>
</organism>
<dbReference type="AlphaFoldDB" id="A0A174YUM4"/>
<dbReference type="Proteomes" id="UP000095621">
    <property type="component" value="Unassembled WGS sequence"/>
</dbReference>
<name>A0A174YUM4_9FIRM</name>